<gene>
    <name evidence="1" type="ORF">VB620_10310</name>
</gene>
<evidence type="ECO:0000313" key="2">
    <source>
        <dbReference type="Proteomes" id="UP001302120"/>
    </source>
</evidence>
<organism evidence="1 2">
    <name type="scientific">Nodularia harveyana UHCC-0300</name>
    <dbReference type="NCBI Taxonomy" id="2974287"/>
    <lineage>
        <taxon>Bacteria</taxon>
        <taxon>Bacillati</taxon>
        <taxon>Cyanobacteriota</taxon>
        <taxon>Cyanophyceae</taxon>
        <taxon>Nostocales</taxon>
        <taxon>Nodulariaceae</taxon>
        <taxon>Nodularia</taxon>
    </lineage>
</organism>
<dbReference type="EMBL" id="JAYGHG010000013">
    <property type="protein sequence ID" value="MEA5581729.1"/>
    <property type="molecule type" value="Genomic_DNA"/>
</dbReference>
<sequence length="85" mass="9409">MKAIEVTGKIDAEGNLLLDQPIQGTTYPHQVRVIVLVPEAVELEAVDADHTPVEEIKARLKIALQQTKAGQIRPISDLWDRIDAD</sequence>
<keyword evidence="2" id="KW-1185">Reference proteome</keyword>
<proteinExistence type="predicted"/>
<dbReference type="Proteomes" id="UP001302120">
    <property type="component" value="Unassembled WGS sequence"/>
</dbReference>
<accession>A0ABU5UDW8</accession>
<comment type="caution">
    <text evidence="1">The sequence shown here is derived from an EMBL/GenBank/DDBJ whole genome shotgun (WGS) entry which is preliminary data.</text>
</comment>
<reference evidence="1 2" key="1">
    <citation type="submission" date="2023-12" db="EMBL/GenBank/DDBJ databases">
        <title>Baltic Sea Cyanobacteria.</title>
        <authorList>
            <person name="Delbaje E."/>
            <person name="Fewer D.P."/>
            <person name="Shishido T.K."/>
        </authorList>
    </citation>
    <scope>NUCLEOTIDE SEQUENCE [LARGE SCALE GENOMIC DNA]</scope>
    <source>
        <strain evidence="1 2">UHCC-0300</strain>
    </source>
</reference>
<protein>
    <submittedName>
        <fullName evidence="1">Uncharacterized protein</fullName>
    </submittedName>
</protein>
<evidence type="ECO:0000313" key="1">
    <source>
        <dbReference type="EMBL" id="MEA5581729.1"/>
    </source>
</evidence>
<dbReference type="RefSeq" id="WP_323196057.1">
    <property type="nucleotide sequence ID" value="NZ_JAYGHG010000013.1"/>
</dbReference>
<name>A0ABU5UDW8_9CYAN</name>